<dbReference type="Proteomes" id="UP000255000">
    <property type="component" value="Unassembled WGS sequence"/>
</dbReference>
<evidence type="ECO:0000313" key="2">
    <source>
        <dbReference type="Proteomes" id="UP000255000"/>
    </source>
</evidence>
<organism evidence="1 2">
    <name type="scientific">Pannonibacter phragmitetus</name>
    <dbReference type="NCBI Taxonomy" id="121719"/>
    <lineage>
        <taxon>Bacteria</taxon>
        <taxon>Pseudomonadati</taxon>
        <taxon>Pseudomonadota</taxon>
        <taxon>Alphaproteobacteria</taxon>
        <taxon>Hyphomicrobiales</taxon>
        <taxon>Stappiaceae</taxon>
        <taxon>Pannonibacter</taxon>
    </lineage>
</organism>
<dbReference type="EMBL" id="UGSK01000001">
    <property type="protein sequence ID" value="SUB00038.1"/>
    <property type="molecule type" value="Genomic_DNA"/>
</dbReference>
<reference evidence="1 2" key="1">
    <citation type="submission" date="2018-06" db="EMBL/GenBank/DDBJ databases">
        <authorList>
            <consortium name="Pathogen Informatics"/>
            <person name="Doyle S."/>
        </authorList>
    </citation>
    <scope>NUCLEOTIDE SEQUENCE [LARGE SCALE GENOMIC DNA]</scope>
    <source>
        <strain evidence="1 2">NCTC13350</strain>
    </source>
</reference>
<evidence type="ECO:0000313" key="1">
    <source>
        <dbReference type="EMBL" id="SUB00038.1"/>
    </source>
</evidence>
<accession>A0A378ZSJ8</accession>
<dbReference type="AlphaFoldDB" id="A0A378ZSJ8"/>
<protein>
    <submittedName>
        <fullName evidence="1">Uncharacterized protein</fullName>
    </submittedName>
</protein>
<gene>
    <name evidence="1" type="ORF">NCTC13350_00945</name>
</gene>
<name>A0A378ZSJ8_9HYPH</name>
<proteinExistence type="predicted"/>
<sequence length="68" mass="7554">MEEFLVSQQSGVTGAILVPENGGRIMKLTINIDDELLEAARDLTGTMETAAMCIRRWRRWCGSRRAGA</sequence>